<name>A0AAQ3MRB3_VIGMU</name>
<reference evidence="2 3" key="1">
    <citation type="journal article" date="2023" name="Life. Sci Alliance">
        <title>Evolutionary insights into 3D genome organization and epigenetic landscape of Vigna mungo.</title>
        <authorList>
            <person name="Junaid A."/>
            <person name="Singh B."/>
            <person name="Bhatia S."/>
        </authorList>
    </citation>
    <scope>NUCLEOTIDE SEQUENCE [LARGE SCALE GENOMIC DNA]</scope>
    <source>
        <strain evidence="2">Urdbean</strain>
    </source>
</reference>
<dbReference type="InterPro" id="IPR018848">
    <property type="entry name" value="WIYLD_domain"/>
</dbReference>
<dbReference type="EMBL" id="CP144692">
    <property type="protein sequence ID" value="WVY95701.1"/>
    <property type="molecule type" value="Genomic_DNA"/>
</dbReference>
<dbReference type="Proteomes" id="UP001374535">
    <property type="component" value="Chromosome 9"/>
</dbReference>
<dbReference type="PANTHER" id="PTHR34271">
    <property type="entry name" value="NUCLEOLAR HISTONE METHYLTRANSFERASE-RELATED PROTEIN"/>
    <property type="match status" value="1"/>
</dbReference>
<gene>
    <name evidence="2" type="ORF">V8G54_027852</name>
</gene>
<dbReference type="InterPro" id="IPR043017">
    <property type="entry name" value="WIYLD_dom_sf"/>
</dbReference>
<sequence>MAPKRRPTKVVSPFPFLSFPPHLLNQCFVFCDQQKGESRMDAALDAMHMYGFSKQLVRTTVQSLLKVYGGNEGWVFIEDSSYTLLIDTLLESQLNPSPPVVGLIEANPGDGPNEVTPAGCSNGALLACCKAQTSDDKPLTIKALETLTVTSETGSQLPIKSVDTVSSISGTGSVRSLKSVDISSENRRPANELLIKAASETPIKAVTISAEKKTGSQLPIKSVDTLSSISGTGSVRSLKSVDISSENRRPANELLIKAASETPIKAVTISAEKKSESQPAGNLALRENHGSKIPQLNHKRRRPCYGWISSDEENEDLTELVPKSPF</sequence>
<proteinExistence type="predicted"/>
<protein>
    <recommendedName>
        <fullName evidence="1">WIYLD domain-containing protein</fullName>
    </recommendedName>
</protein>
<dbReference type="Gene3D" id="1.10.8.850">
    <property type="entry name" value="Histone-lysine N methyltransferase , C-terminal domain-like"/>
    <property type="match status" value="1"/>
</dbReference>
<organism evidence="2 3">
    <name type="scientific">Vigna mungo</name>
    <name type="common">Black gram</name>
    <name type="synonym">Phaseolus mungo</name>
    <dbReference type="NCBI Taxonomy" id="3915"/>
    <lineage>
        <taxon>Eukaryota</taxon>
        <taxon>Viridiplantae</taxon>
        <taxon>Streptophyta</taxon>
        <taxon>Embryophyta</taxon>
        <taxon>Tracheophyta</taxon>
        <taxon>Spermatophyta</taxon>
        <taxon>Magnoliopsida</taxon>
        <taxon>eudicotyledons</taxon>
        <taxon>Gunneridae</taxon>
        <taxon>Pentapetalae</taxon>
        <taxon>rosids</taxon>
        <taxon>fabids</taxon>
        <taxon>Fabales</taxon>
        <taxon>Fabaceae</taxon>
        <taxon>Papilionoideae</taxon>
        <taxon>50 kb inversion clade</taxon>
        <taxon>NPAAA clade</taxon>
        <taxon>indigoferoid/millettioid clade</taxon>
        <taxon>Phaseoleae</taxon>
        <taxon>Vigna</taxon>
    </lineage>
</organism>
<evidence type="ECO:0000313" key="2">
    <source>
        <dbReference type="EMBL" id="WVY95701.1"/>
    </source>
</evidence>
<keyword evidence="3" id="KW-1185">Reference proteome</keyword>
<evidence type="ECO:0000259" key="1">
    <source>
        <dbReference type="Pfam" id="PF10440"/>
    </source>
</evidence>
<dbReference type="AlphaFoldDB" id="A0AAQ3MRB3"/>
<evidence type="ECO:0000313" key="3">
    <source>
        <dbReference type="Proteomes" id="UP001374535"/>
    </source>
</evidence>
<dbReference type="PANTHER" id="PTHR34271:SF1">
    <property type="entry name" value="NUCLEOLAR HISTONE METHYLTRANSFERASE-RELATED PROTEIN"/>
    <property type="match status" value="1"/>
</dbReference>
<feature type="domain" description="WIYLD" evidence="1">
    <location>
        <begin position="34"/>
        <end position="93"/>
    </location>
</feature>
<dbReference type="Pfam" id="PF10440">
    <property type="entry name" value="WIYLD"/>
    <property type="match status" value="1"/>
</dbReference>
<accession>A0AAQ3MRB3</accession>